<dbReference type="Proteomes" id="UP001371456">
    <property type="component" value="Unassembled WGS sequence"/>
</dbReference>
<sequence length="90" mass="10521">MCVESVVAEVATGILRKEFPFNYLGCPIFYKRKQKAYYQQLIQRIGAKIQGWKGRLLSYGGRVIWRKSDIDKTCFTEHSYSLFISNESPY</sequence>
<reference evidence="1 2" key="1">
    <citation type="submission" date="2024-02" db="EMBL/GenBank/DDBJ databases">
        <title>de novo genome assembly of Solanum bulbocastanum strain 11H21.</title>
        <authorList>
            <person name="Hosaka A.J."/>
        </authorList>
    </citation>
    <scope>NUCLEOTIDE SEQUENCE [LARGE SCALE GENOMIC DNA]</scope>
    <source>
        <tissue evidence="1">Young leaves</tissue>
    </source>
</reference>
<comment type="caution">
    <text evidence="1">The sequence shown here is derived from an EMBL/GenBank/DDBJ whole genome shotgun (WGS) entry which is preliminary data.</text>
</comment>
<proteinExistence type="predicted"/>
<name>A0AAN8SUV9_SOLBU</name>
<keyword evidence="2" id="KW-1185">Reference proteome</keyword>
<dbReference type="EMBL" id="JBANQN010000012">
    <property type="protein sequence ID" value="KAK6773147.1"/>
    <property type="molecule type" value="Genomic_DNA"/>
</dbReference>
<evidence type="ECO:0000313" key="1">
    <source>
        <dbReference type="EMBL" id="KAK6773147.1"/>
    </source>
</evidence>
<dbReference type="AlphaFoldDB" id="A0AAN8SUV9"/>
<evidence type="ECO:0008006" key="3">
    <source>
        <dbReference type="Google" id="ProtNLM"/>
    </source>
</evidence>
<dbReference type="PANTHER" id="PTHR33116">
    <property type="entry name" value="REVERSE TRANSCRIPTASE ZINC-BINDING DOMAIN-CONTAINING PROTEIN-RELATED-RELATED"/>
    <property type="match status" value="1"/>
</dbReference>
<evidence type="ECO:0000313" key="2">
    <source>
        <dbReference type="Proteomes" id="UP001371456"/>
    </source>
</evidence>
<accession>A0AAN8SUV9</accession>
<organism evidence="1 2">
    <name type="scientific">Solanum bulbocastanum</name>
    <name type="common">Wild potato</name>
    <dbReference type="NCBI Taxonomy" id="147425"/>
    <lineage>
        <taxon>Eukaryota</taxon>
        <taxon>Viridiplantae</taxon>
        <taxon>Streptophyta</taxon>
        <taxon>Embryophyta</taxon>
        <taxon>Tracheophyta</taxon>
        <taxon>Spermatophyta</taxon>
        <taxon>Magnoliopsida</taxon>
        <taxon>eudicotyledons</taxon>
        <taxon>Gunneridae</taxon>
        <taxon>Pentapetalae</taxon>
        <taxon>asterids</taxon>
        <taxon>lamiids</taxon>
        <taxon>Solanales</taxon>
        <taxon>Solanaceae</taxon>
        <taxon>Solanoideae</taxon>
        <taxon>Solaneae</taxon>
        <taxon>Solanum</taxon>
    </lineage>
</organism>
<dbReference type="PANTHER" id="PTHR33116:SF67">
    <property type="entry name" value="REVERSE TRANSCRIPTASE"/>
    <property type="match status" value="1"/>
</dbReference>
<protein>
    <recommendedName>
        <fullName evidence="3">Reverse transcriptase</fullName>
    </recommendedName>
</protein>
<gene>
    <name evidence="1" type="ORF">RDI58_028385</name>
</gene>